<accession>A0ABQ7GDW5</accession>
<evidence type="ECO:0008006" key="4">
    <source>
        <dbReference type="Google" id="ProtNLM"/>
    </source>
</evidence>
<name>A0ABQ7GDW5_DUNSA</name>
<keyword evidence="1" id="KW-0472">Membrane</keyword>
<evidence type="ECO:0000256" key="1">
    <source>
        <dbReference type="SAM" id="Phobius"/>
    </source>
</evidence>
<keyword evidence="1" id="KW-0812">Transmembrane</keyword>
<organism evidence="2 3">
    <name type="scientific">Dunaliella salina</name>
    <name type="common">Green alga</name>
    <name type="synonym">Protococcus salinus</name>
    <dbReference type="NCBI Taxonomy" id="3046"/>
    <lineage>
        <taxon>Eukaryota</taxon>
        <taxon>Viridiplantae</taxon>
        <taxon>Chlorophyta</taxon>
        <taxon>core chlorophytes</taxon>
        <taxon>Chlorophyceae</taxon>
        <taxon>CS clade</taxon>
        <taxon>Chlamydomonadales</taxon>
        <taxon>Dunaliellaceae</taxon>
        <taxon>Dunaliella</taxon>
    </lineage>
</organism>
<comment type="caution">
    <text evidence="2">The sequence shown here is derived from an EMBL/GenBank/DDBJ whole genome shotgun (WGS) entry which is preliminary data.</text>
</comment>
<proteinExistence type="predicted"/>
<reference evidence="2" key="1">
    <citation type="submission" date="2017-08" db="EMBL/GenBank/DDBJ databases">
        <authorList>
            <person name="Polle J.E."/>
            <person name="Barry K."/>
            <person name="Cushman J."/>
            <person name="Schmutz J."/>
            <person name="Tran D."/>
            <person name="Hathwaick L.T."/>
            <person name="Yim W.C."/>
            <person name="Jenkins J."/>
            <person name="Mckie-Krisberg Z.M."/>
            <person name="Prochnik S."/>
            <person name="Lindquist E."/>
            <person name="Dockter R.B."/>
            <person name="Adam C."/>
            <person name="Molina H."/>
            <person name="Bunkerborg J."/>
            <person name="Jin E."/>
            <person name="Buchheim M."/>
            <person name="Magnuson J."/>
        </authorList>
    </citation>
    <scope>NUCLEOTIDE SEQUENCE</scope>
    <source>
        <strain evidence="2">CCAP 19/18</strain>
    </source>
</reference>
<evidence type="ECO:0000313" key="3">
    <source>
        <dbReference type="Proteomes" id="UP000815325"/>
    </source>
</evidence>
<sequence>MLNPIVLLLLPAAYIFASVVALLQFQVLFQLLQVGITKLHSVSALAFAKPVTGVFMDHLVRVFGRPDKFVPQPTHVLLVALILAVVVHLERARR</sequence>
<protein>
    <recommendedName>
        <fullName evidence="4">Secreted protein</fullName>
    </recommendedName>
</protein>
<dbReference type="EMBL" id="MU069848">
    <property type="protein sequence ID" value="KAF5832803.1"/>
    <property type="molecule type" value="Genomic_DNA"/>
</dbReference>
<gene>
    <name evidence="2" type="ORF">DUNSADRAFT_11212</name>
</gene>
<dbReference type="Proteomes" id="UP000815325">
    <property type="component" value="Unassembled WGS sequence"/>
</dbReference>
<keyword evidence="1" id="KW-1133">Transmembrane helix</keyword>
<feature type="transmembrane region" description="Helical" evidence="1">
    <location>
        <begin position="69"/>
        <end position="89"/>
    </location>
</feature>
<keyword evidence="3" id="KW-1185">Reference proteome</keyword>
<evidence type="ECO:0000313" key="2">
    <source>
        <dbReference type="EMBL" id="KAF5832803.1"/>
    </source>
</evidence>